<dbReference type="Gene3D" id="2.80.10.50">
    <property type="match status" value="1"/>
</dbReference>
<feature type="domain" description="DUF569" evidence="1">
    <location>
        <begin position="1"/>
        <end position="79"/>
    </location>
</feature>
<evidence type="ECO:0000313" key="3">
    <source>
        <dbReference type="Proteomes" id="UP001454036"/>
    </source>
</evidence>
<protein>
    <recommendedName>
        <fullName evidence="1">DUF569 domain-containing protein</fullName>
    </recommendedName>
</protein>
<gene>
    <name evidence="2" type="ORF">LIER_33499</name>
</gene>
<dbReference type="PANTHER" id="PTHR31205:SF69">
    <property type="entry name" value="ACTIN CROSS-LINKING PROTEIN (DUF569)"/>
    <property type="match status" value="1"/>
</dbReference>
<dbReference type="SUPFAM" id="SSF50405">
    <property type="entry name" value="Actin-crosslinking proteins"/>
    <property type="match status" value="1"/>
</dbReference>
<reference evidence="2 3" key="1">
    <citation type="submission" date="2024-01" db="EMBL/GenBank/DDBJ databases">
        <title>The complete chloroplast genome sequence of Lithospermum erythrorhizon: insights into the phylogenetic relationship among Boraginaceae species and the maternal lineages of purple gromwells.</title>
        <authorList>
            <person name="Okada T."/>
            <person name="Watanabe K."/>
        </authorList>
    </citation>
    <scope>NUCLEOTIDE SEQUENCE [LARGE SCALE GENOMIC DNA]</scope>
</reference>
<accession>A0AAV3S244</accession>
<comment type="caution">
    <text evidence="2">The sequence shown here is derived from an EMBL/GenBank/DDBJ whole genome shotgun (WGS) entry which is preliminary data.</text>
</comment>
<dbReference type="Proteomes" id="UP001454036">
    <property type="component" value="Unassembled WGS sequence"/>
</dbReference>
<dbReference type="Pfam" id="PF04601">
    <property type="entry name" value="DUF569"/>
    <property type="match status" value="1"/>
</dbReference>
<dbReference type="PANTHER" id="PTHR31205">
    <property type="entry name" value="ACTIN CROSS-LINKING PROTEIN (DUF569)"/>
    <property type="match status" value="1"/>
</dbReference>
<sequence length="119" mass="13787">MELLKKAKLVKLKSQHNKYLIADDEEEKVRQEREGSSKHARWTVEFLDDFENSIRLKSCFGKYLTATDEQFVLGVTGRHTDWILCEVEVVAVRQEPPKKMLVDLFAPSTCLSVSSSLWR</sequence>
<evidence type="ECO:0000313" key="2">
    <source>
        <dbReference type="EMBL" id="GAA0186211.1"/>
    </source>
</evidence>
<name>A0AAV3S244_LITER</name>
<keyword evidence="3" id="KW-1185">Reference proteome</keyword>
<organism evidence="2 3">
    <name type="scientific">Lithospermum erythrorhizon</name>
    <name type="common">Purple gromwell</name>
    <name type="synonym">Lithospermum officinale var. erythrorhizon</name>
    <dbReference type="NCBI Taxonomy" id="34254"/>
    <lineage>
        <taxon>Eukaryota</taxon>
        <taxon>Viridiplantae</taxon>
        <taxon>Streptophyta</taxon>
        <taxon>Embryophyta</taxon>
        <taxon>Tracheophyta</taxon>
        <taxon>Spermatophyta</taxon>
        <taxon>Magnoliopsida</taxon>
        <taxon>eudicotyledons</taxon>
        <taxon>Gunneridae</taxon>
        <taxon>Pentapetalae</taxon>
        <taxon>asterids</taxon>
        <taxon>lamiids</taxon>
        <taxon>Boraginales</taxon>
        <taxon>Boraginaceae</taxon>
        <taxon>Boraginoideae</taxon>
        <taxon>Lithospermeae</taxon>
        <taxon>Lithospermum</taxon>
    </lineage>
</organism>
<dbReference type="InterPro" id="IPR007679">
    <property type="entry name" value="DUF569"/>
</dbReference>
<dbReference type="AlphaFoldDB" id="A0AAV3S244"/>
<proteinExistence type="predicted"/>
<evidence type="ECO:0000259" key="1">
    <source>
        <dbReference type="Pfam" id="PF04601"/>
    </source>
</evidence>
<dbReference type="EMBL" id="BAABME010013476">
    <property type="protein sequence ID" value="GAA0186211.1"/>
    <property type="molecule type" value="Genomic_DNA"/>
</dbReference>
<dbReference type="InterPro" id="IPR008999">
    <property type="entry name" value="Actin-crosslinking"/>
</dbReference>